<evidence type="ECO:0000256" key="5">
    <source>
        <dbReference type="ARBA" id="ARBA00022737"/>
    </source>
</evidence>
<dbReference type="GO" id="GO:0008270">
    <property type="term" value="F:zinc ion binding"/>
    <property type="evidence" value="ECO:0007669"/>
    <property type="project" value="UniProtKB-KW"/>
</dbReference>
<evidence type="ECO:0000256" key="6">
    <source>
        <dbReference type="ARBA" id="ARBA00022771"/>
    </source>
</evidence>
<dbReference type="InterPro" id="IPR031127">
    <property type="entry name" value="E3_UB_ligase_RBR"/>
</dbReference>
<dbReference type="PROSITE" id="PS51873">
    <property type="entry name" value="TRIAD"/>
    <property type="match status" value="1"/>
</dbReference>
<evidence type="ECO:0000256" key="4">
    <source>
        <dbReference type="ARBA" id="ARBA00022723"/>
    </source>
</evidence>
<dbReference type="GO" id="GO:0061630">
    <property type="term" value="F:ubiquitin protein ligase activity"/>
    <property type="evidence" value="ECO:0007669"/>
    <property type="project" value="UniProtKB-EC"/>
</dbReference>
<dbReference type="Gene3D" id="1.20.120.1750">
    <property type="match status" value="1"/>
</dbReference>
<gene>
    <name evidence="12" type="ORF">N656DRAFT_710924</name>
</gene>
<evidence type="ECO:0000313" key="13">
    <source>
        <dbReference type="Proteomes" id="UP001302812"/>
    </source>
</evidence>
<evidence type="ECO:0000259" key="10">
    <source>
        <dbReference type="PROSITE" id="PS50089"/>
    </source>
</evidence>
<organism evidence="12 13">
    <name type="scientific">Canariomyces notabilis</name>
    <dbReference type="NCBI Taxonomy" id="2074819"/>
    <lineage>
        <taxon>Eukaryota</taxon>
        <taxon>Fungi</taxon>
        <taxon>Dikarya</taxon>
        <taxon>Ascomycota</taxon>
        <taxon>Pezizomycotina</taxon>
        <taxon>Sordariomycetes</taxon>
        <taxon>Sordariomycetidae</taxon>
        <taxon>Sordariales</taxon>
        <taxon>Chaetomiaceae</taxon>
        <taxon>Canariomyces</taxon>
    </lineage>
</organism>
<dbReference type="SUPFAM" id="SSF57850">
    <property type="entry name" value="RING/U-box"/>
    <property type="match status" value="1"/>
</dbReference>
<dbReference type="CDD" id="cd22584">
    <property type="entry name" value="Rcat_RBR_unk"/>
    <property type="match status" value="1"/>
</dbReference>
<dbReference type="Pfam" id="PF01485">
    <property type="entry name" value="IBR"/>
    <property type="match status" value="1"/>
</dbReference>
<feature type="domain" description="RING-type" evidence="11">
    <location>
        <begin position="10"/>
        <end position="221"/>
    </location>
</feature>
<comment type="caution">
    <text evidence="12">The sequence shown here is derived from an EMBL/GenBank/DDBJ whole genome shotgun (WGS) entry which is preliminary data.</text>
</comment>
<evidence type="ECO:0000256" key="9">
    <source>
        <dbReference type="PROSITE-ProRule" id="PRU00175"/>
    </source>
</evidence>
<reference evidence="12" key="1">
    <citation type="journal article" date="2023" name="Mol. Phylogenet. Evol.">
        <title>Genome-scale phylogeny and comparative genomics of the fungal order Sordariales.</title>
        <authorList>
            <person name="Hensen N."/>
            <person name="Bonometti L."/>
            <person name="Westerberg I."/>
            <person name="Brannstrom I.O."/>
            <person name="Guillou S."/>
            <person name="Cros-Aarteil S."/>
            <person name="Calhoun S."/>
            <person name="Haridas S."/>
            <person name="Kuo A."/>
            <person name="Mondo S."/>
            <person name="Pangilinan J."/>
            <person name="Riley R."/>
            <person name="LaButti K."/>
            <person name="Andreopoulos B."/>
            <person name="Lipzen A."/>
            <person name="Chen C."/>
            <person name="Yan M."/>
            <person name="Daum C."/>
            <person name="Ng V."/>
            <person name="Clum A."/>
            <person name="Steindorff A."/>
            <person name="Ohm R.A."/>
            <person name="Martin F."/>
            <person name="Silar P."/>
            <person name="Natvig D.O."/>
            <person name="Lalanne C."/>
            <person name="Gautier V."/>
            <person name="Ament-Velasquez S.L."/>
            <person name="Kruys A."/>
            <person name="Hutchinson M.I."/>
            <person name="Powell A.J."/>
            <person name="Barry K."/>
            <person name="Miller A.N."/>
            <person name="Grigoriev I.V."/>
            <person name="Debuchy R."/>
            <person name="Gladieux P."/>
            <person name="Hiltunen Thoren M."/>
            <person name="Johannesson H."/>
        </authorList>
    </citation>
    <scope>NUCLEOTIDE SEQUENCE</scope>
    <source>
        <strain evidence="12">CBS 508.74</strain>
    </source>
</reference>
<keyword evidence="3" id="KW-0808">Transferase</keyword>
<keyword evidence="6 9" id="KW-0863">Zinc-finger</keyword>
<evidence type="ECO:0000313" key="12">
    <source>
        <dbReference type="EMBL" id="KAK4111773.1"/>
    </source>
</evidence>
<dbReference type="GeneID" id="89935836"/>
<keyword evidence="4" id="KW-0479">Metal-binding</keyword>
<dbReference type="InterPro" id="IPR001841">
    <property type="entry name" value="Znf_RING"/>
</dbReference>
<evidence type="ECO:0000259" key="11">
    <source>
        <dbReference type="PROSITE" id="PS51873"/>
    </source>
</evidence>
<feature type="domain" description="RING-type" evidence="10">
    <location>
        <begin position="172"/>
        <end position="208"/>
    </location>
</feature>
<sequence length="245" mass="27906">MASISFGVNRRVECGACWEDVEEQDSITTLCGELYCAFCLRAWFFDVVRAVDFTDFPPKCCVKHRDALFPLNPDGPMEIILAEDVASILGRDLVDAYRAKYEEWKTPDKTYCSGCGKFVPERHIASDAARCPVFGHETCARCKADKHPGDCQPDEEKNKVEELAKEQAWSKCRFCGQVVERVEGCYHMICRCGHEFCYLCGKTWPTCPCPGRRSRTRTRSWRSTRHHKVAGRDSCLTRVPMEGHS</sequence>
<dbReference type="GO" id="GO:0016567">
    <property type="term" value="P:protein ubiquitination"/>
    <property type="evidence" value="ECO:0007669"/>
    <property type="project" value="InterPro"/>
</dbReference>
<dbReference type="InterPro" id="IPR044066">
    <property type="entry name" value="TRIAD_supradom"/>
</dbReference>
<name>A0AAN6YRL6_9PEZI</name>
<protein>
    <recommendedName>
        <fullName evidence="2">RBR-type E3 ubiquitin transferase</fullName>
        <ecNumber evidence="2">2.3.2.31</ecNumber>
    </recommendedName>
</protein>
<evidence type="ECO:0000256" key="3">
    <source>
        <dbReference type="ARBA" id="ARBA00022679"/>
    </source>
</evidence>
<keyword evidence="13" id="KW-1185">Reference proteome</keyword>
<dbReference type="Proteomes" id="UP001302812">
    <property type="component" value="Unassembled WGS sequence"/>
</dbReference>
<comment type="catalytic activity">
    <reaction evidence="1">
        <text>[E2 ubiquitin-conjugating enzyme]-S-ubiquitinyl-L-cysteine + [acceptor protein]-L-lysine = [E2 ubiquitin-conjugating enzyme]-L-cysteine + [acceptor protein]-N(6)-ubiquitinyl-L-lysine.</text>
        <dbReference type="EC" id="2.3.2.31"/>
    </reaction>
</comment>
<keyword evidence="7" id="KW-0833">Ubl conjugation pathway</keyword>
<reference evidence="12" key="2">
    <citation type="submission" date="2023-05" db="EMBL/GenBank/DDBJ databases">
        <authorList>
            <consortium name="Lawrence Berkeley National Laboratory"/>
            <person name="Steindorff A."/>
            <person name="Hensen N."/>
            <person name="Bonometti L."/>
            <person name="Westerberg I."/>
            <person name="Brannstrom I.O."/>
            <person name="Guillou S."/>
            <person name="Cros-Aarteil S."/>
            <person name="Calhoun S."/>
            <person name="Haridas S."/>
            <person name="Kuo A."/>
            <person name="Mondo S."/>
            <person name="Pangilinan J."/>
            <person name="Riley R."/>
            <person name="Labutti K."/>
            <person name="Andreopoulos B."/>
            <person name="Lipzen A."/>
            <person name="Chen C."/>
            <person name="Yanf M."/>
            <person name="Daum C."/>
            <person name="Ng V."/>
            <person name="Clum A."/>
            <person name="Ohm R."/>
            <person name="Martin F."/>
            <person name="Silar P."/>
            <person name="Natvig D."/>
            <person name="Lalanne C."/>
            <person name="Gautier V."/>
            <person name="Ament-Velasquez S.L."/>
            <person name="Kruys A."/>
            <person name="Hutchinson M.I."/>
            <person name="Powell A.J."/>
            <person name="Barry K."/>
            <person name="Miller A.N."/>
            <person name="Grigoriev I.V."/>
            <person name="Debuchy R."/>
            <person name="Gladieux P."/>
            <person name="Thoren M.H."/>
            <person name="Johannesson H."/>
        </authorList>
    </citation>
    <scope>NUCLEOTIDE SEQUENCE</scope>
    <source>
        <strain evidence="12">CBS 508.74</strain>
    </source>
</reference>
<dbReference type="EC" id="2.3.2.31" evidence="2"/>
<dbReference type="InterPro" id="IPR002867">
    <property type="entry name" value="IBR_dom"/>
</dbReference>
<evidence type="ECO:0000256" key="8">
    <source>
        <dbReference type="ARBA" id="ARBA00022833"/>
    </source>
</evidence>
<dbReference type="PANTHER" id="PTHR11685">
    <property type="entry name" value="RBR FAMILY RING FINGER AND IBR DOMAIN-CONTAINING"/>
    <property type="match status" value="1"/>
</dbReference>
<proteinExistence type="predicted"/>
<keyword evidence="8" id="KW-0862">Zinc</keyword>
<evidence type="ECO:0000256" key="7">
    <source>
        <dbReference type="ARBA" id="ARBA00022786"/>
    </source>
</evidence>
<dbReference type="RefSeq" id="XP_064669343.1">
    <property type="nucleotide sequence ID" value="XM_064811711.1"/>
</dbReference>
<accession>A0AAN6YRL6</accession>
<evidence type="ECO:0000256" key="2">
    <source>
        <dbReference type="ARBA" id="ARBA00012251"/>
    </source>
</evidence>
<dbReference type="EMBL" id="MU853344">
    <property type="protein sequence ID" value="KAK4111773.1"/>
    <property type="molecule type" value="Genomic_DNA"/>
</dbReference>
<dbReference type="AlphaFoldDB" id="A0AAN6YRL6"/>
<dbReference type="PROSITE" id="PS50089">
    <property type="entry name" value="ZF_RING_2"/>
    <property type="match status" value="1"/>
</dbReference>
<keyword evidence="5" id="KW-0677">Repeat</keyword>
<evidence type="ECO:0000256" key="1">
    <source>
        <dbReference type="ARBA" id="ARBA00001798"/>
    </source>
</evidence>